<evidence type="ECO:0000256" key="3">
    <source>
        <dbReference type="ARBA" id="ARBA00022448"/>
    </source>
</evidence>
<feature type="transmembrane region" description="Helical" evidence="11">
    <location>
        <begin position="76"/>
        <end position="95"/>
    </location>
</feature>
<keyword evidence="10 11" id="KW-0472">Membrane</keyword>
<keyword evidence="6" id="KW-0547">Nucleotide-binding</keyword>
<dbReference type="GO" id="GO:0015807">
    <property type="term" value="P:L-amino acid transport"/>
    <property type="evidence" value="ECO:0007669"/>
    <property type="project" value="TreeGrafter"/>
</dbReference>
<dbReference type="GO" id="GO:0005524">
    <property type="term" value="F:ATP binding"/>
    <property type="evidence" value="ECO:0007669"/>
    <property type="project" value="UniProtKB-KW"/>
</dbReference>
<dbReference type="GO" id="GO:0015658">
    <property type="term" value="F:branched-chain amino acid transmembrane transporter activity"/>
    <property type="evidence" value="ECO:0007669"/>
    <property type="project" value="InterPro"/>
</dbReference>
<feature type="transmembrane region" description="Helical" evidence="11">
    <location>
        <begin position="43"/>
        <end position="64"/>
    </location>
</feature>
<keyword evidence="9 11" id="KW-1133">Transmembrane helix</keyword>
<dbReference type="GO" id="GO:0016887">
    <property type="term" value="F:ATP hydrolysis activity"/>
    <property type="evidence" value="ECO:0007669"/>
    <property type="project" value="InterPro"/>
</dbReference>
<sequence length="860" mass="88702">MSSSLVLDGAPSAGALRRQAWPVLAGAAVTLALVVLATQLNGYHAFVLAQVALLALVGIGLNVLIGLSGQMSFGHVGFYAIGAYAVAVLTGSHGWSFWPAWAVGAGLSAAVGALLALPALRVRGPYLAMVTIAFGFVVEHSAVELRDITGGQNGLMGIMGPAFGEVRGERAMAAIAVVAAALALGAYALLSRGSWGLALRAVRDSEVAAESIGLQPLALKTVAFAVSAALAGVAGGLYAPLSGFVTPQSFGFSQSLLFVLVVVIGGSGTVAGPIVGALVVGLLPEMLSGLEEYRLLFFGALLLVVLWAAPQGLVGLLRSLVAMVMPLEPRADAVAGGEVAPAGDGVSLPAMLATRARRALRAEGLSKVFGGVRAVDGVGFEVRPAAVTSLIGPNGAGKSTVLNLLSGFYRADAGGCTLGGQGLRGGAAWRTSRSGVARTYQTSLLFGSLSVLDNVALALPRGRLGSLLGRQAAASAEALARANALLRWCGYAGDVHLPAAGLAHVDRRLVEIARALATDPDQLLLDEPAAGLSRHDKRQLAALLRRVADAGLGVLVVEHDMALVMDISDHIVVIDAGKPLAEGAPAAVQQDPAVRRAYLGEPGALESMRRRGGADESTEGKEPARELLGVGRLTTGYGAAPVLHGVDLQVREGEMIALLGANGAGKSTLMRSLCGLHRPLQQGGIHLDGQDLALLRAEQIVARGLVLVPEGRQVFPELSVLDNLRLGAFTRPAGREVRVERMLQRFPRLRERLHQRAGLLSGGEQQMLAIGRALMAEPRVLLLDEPSLGLAPQIIGELFAALDALRAESMTLLLVDQMAPLALALADRAYVLEDGRIVASGSAAEIAGDPALAQAYLGGH</sequence>
<dbReference type="PANTHER" id="PTHR43820:SF4">
    <property type="entry name" value="HIGH-AFFINITY BRANCHED-CHAIN AMINO ACID TRANSPORT ATP-BINDING PROTEIN LIVF"/>
    <property type="match status" value="1"/>
</dbReference>
<feature type="transmembrane region" description="Helical" evidence="11">
    <location>
        <begin position="101"/>
        <end position="119"/>
    </location>
</feature>
<evidence type="ECO:0000259" key="12">
    <source>
        <dbReference type="PROSITE" id="PS50893"/>
    </source>
</evidence>
<dbReference type="CDD" id="cd06581">
    <property type="entry name" value="TM_PBP1_LivM_like"/>
    <property type="match status" value="1"/>
</dbReference>
<dbReference type="Pfam" id="PF00005">
    <property type="entry name" value="ABC_tran"/>
    <property type="match status" value="2"/>
</dbReference>
<reference evidence="13 14" key="1">
    <citation type="submission" date="2018-12" db="EMBL/GenBank/DDBJ databases">
        <title>The whole draft genome of Aquabacterium sp. SJQ9.</title>
        <authorList>
            <person name="Sun L."/>
            <person name="Gao X."/>
            <person name="Chen W."/>
            <person name="Huang K."/>
        </authorList>
    </citation>
    <scope>NUCLEOTIDE SEQUENCE [LARGE SCALE GENOMIC DNA]</scope>
    <source>
        <strain evidence="13 14">SJQ9</strain>
    </source>
</reference>
<dbReference type="InterPro" id="IPR032823">
    <property type="entry name" value="BCA_ABC_TP_C"/>
</dbReference>
<dbReference type="Pfam" id="PF12399">
    <property type="entry name" value="BCA_ABC_TP_C"/>
    <property type="match status" value="1"/>
</dbReference>
<dbReference type="RefSeq" id="WP_125243756.1">
    <property type="nucleotide sequence ID" value="NZ_RSED01000009.1"/>
</dbReference>
<evidence type="ECO:0000256" key="9">
    <source>
        <dbReference type="ARBA" id="ARBA00022989"/>
    </source>
</evidence>
<evidence type="ECO:0000256" key="2">
    <source>
        <dbReference type="ARBA" id="ARBA00005417"/>
    </source>
</evidence>
<keyword evidence="8" id="KW-0029">Amino-acid transport</keyword>
<dbReference type="EMBL" id="RSED01000009">
    <property type="protein sequence ID" value="RRS03916.1"/>
    <property type="molecule type" value="Genomic_DNA"/>
</dbReference>
<dbReference type="CDD" id="cd03224">
    <property type="entry name" value="ABC_TM1139_LivF_branched"/>
    <property type="match status" value="1"/>
</dbReference>
<evidence type="ECO:0000256" key="1">
    <source>
        <dbReference type="ARBA" id="ARBA00004651"/>
    </source>
</evidence>
<organism evidence="13 14">
    <name type="scientific">Aquabacterium soli</name>
    <dbReference type="NCBI Taxonomy" id="2493092"/>
    <lineage>
        <taxon>Bacteria</taxon>
        <taxon>Pseudomonadati</taxon>
        <taxon>Pseudomonadota</taxon>
        <taxon>Betaproteobacteria</taxon>
        <taxon>Burkholderiales</taxon>
        <taxon>Aquabacterium</taxon>
    </lineage>
</organism>
<dbReference type="OrthoDB" id="5290247at2"/>
<dbReference type="InterPro" id="IPR003593">
    <property type="entry name" value="AAA+_ATPase"/>
</dbReference>
<evidence type="ECO:0000256" key="10">
    <source>
        <dbReference type="ARBA" id="ARBA00023136"/>
    </source>
</evidence>
<accession>A0A3R8TSJ9</accession>
<feature type="transmembrane region" description="Helical" evidence="11">
    <location>
        <begin position="295"/>
        <end position="317"/>
    </location>
</feature>
<dbReference type="InterPro" id="IPR003439">
    <property type="entry name" value="ABC_transporter-like_ATP-bd"/>
</dbReference>
<dbReference type="SUPFAM" id="SSF52540">
    <property type="entry name" value="P-loop containing nucleoside triphosphate hydrolases"/>
    <property type="match status" value="2"/>
</dbReference>
<evidence type="ECO:0000256" key="11">
    <source>
        <dbReference type="SAM" id="Phobius"/>
    </source>
</evidence>
<dbReference type="Gene3D" id="3.40.50.300">
    <property type="entry name" value="P-loop containing nucleotide triphosphate hydrolases"/>
    <property type="match status" value="2"/>
</dbReference>
<comment type="similarity">
    <text evidence="2">Belongs to the ABC transporter superfamily.</text>
</comment>
<dbReference type="InterPro" id="IPR052156">
    <property type="entry name" value="BCAA_Transport_ATP-bd_LivF"/>
</dbReference>
<feature type="transmembrane region" description="Helical" evidence="11">
    <location>
        <begin position="256"/>
        <end position="283"/>
    </location>
</feature>
<keyword evidence="4" id="KW-1003">Cell membrane</keyword>
<feature type="transmembrane region" description="Helical" evidence="11">
    <location>
        <begin position="126"/>
        <end position="143"/>
    </location>
</feature>
<dbReference type="InterPro" id="IPR043428">
    <property type="entry name" value="LivM-like"/>
</dbReference>
<dbReference type="GO" id="GO:0005886">
    <property type="term" value="C:plasma membrane"/>
    <property type="evidence" value="ECO:0007669"/>
    <property type="project" value="UniProtKB-SubCell"/>
</dbReference>
<feature type="domain" description="ABC transporter" evidence="12">
    <location>
        <begin position="628"/>
        <end position="859"/>
    </location>
</feature>
<dbReference type="PROSITE" id="PS50893">
    <property type="entry name" value="ABC_TRANSPORTER_2"/>
    <property type="match status" value="2"/>
</dbReference>
<evidence type="ECO:0000313" key="13">
    <source>
        <dbReference type="EMBL" id="RRS03916.1"/>
    </source>
</evidence>
<dbReference type="InterPro" id="IPR027417">
    <property type="entry name" value="P-loop_NTPase"/>
</dbReference>
<evidence type="ECO:0000256" key="4">
    <source>
        <dbReference type="ARBA" id="ARBA00022475"/>
    </source>
</evidence>
<dbReference type="SMART" id="SM00382">
    <property type="entry name" value="AAA"/>
    <property type="match status" value="2"/>
</dbReference>
<evidence type="ECO:0000256" key="7">
    <source>
        <dbReference type="ARBA" id="ARBA00022840"/>
    </source>
</evidence>
<keyword evidence="3" id="KW-0813">Transport</keyword>
<feature type="domain" description="ABC transporter" evidence="12">
    <location>
        <begin position="360"/>
        <end position="601"/>
    </location>
</feature>
<evidence type="ECO:0000256" key="6">
    <source>
        <dbReference type="ARBA" id="ARBA00022741"/>
    </source>
</evidence>
<dbReference type="Proteomes" id="UP000269265">
    <property type="component" value="Unassembled WGS sequence"/>
</dbReference>
<feature type="transmembrane region" description="Helical" evidence="11">
    <location>
        <begin position="20"/>
        <end position="37"/>
    </location>
</feature>
<dbReference type="PROSITE" id="PS00211">
    <property type="entry name" value="ABC_TRANSPORTER_1"/>
    <property type="match status" value="1"/>
</dbReference>
<feature type="transmembrane region" description="Helical" evidence="11">
    <location>
        <begin position="222"/>
        <end position="241"/>
    </location>
</feature>
<keyword evidence="14" id="KW-1185">Reference proteome</keyword>
<dbReference type="PANTHER" id="PTHR43820">
    <property type="entry name" value="HIGH-AFFINITY BRANCHED-CHAIN AMINO ACID TRANSPORT ATP-BINDING PROTEIN LIVF"/>
    <property type="match status" value="1"/>
</dbReference>
<comment type="caution">
    <text evidence="13">The sequence shown here is derived from an EMBL/GenBank/DDBJ whole genome shotgun (WGS) entry which is preliminary data.</text>
</comment>
<feature type="transmembrane region" description="Helical" evidence="11">
    <location>
        <begin position="171"/>
        <end position="190"/>
    </location>
</feature>
<evidence type="ECO:0000256" key="8">
    <source>
        <dbReference type="ARBA" id="ARBA00022970"/>
    </source>
</evidence>
<evidence type="ECO:0000256" key="5">
    <source>
        <dbReference type="ARBA" id="ARBA00022692"/>
    </source>
</evidence>
<dbReference type="Pfam" id="PF02653">
    <property type="entry name" value="BPD_transp_2"/>
    <property type="match status" value="1"/>
</dbReference>
<name>A0A3R8TSJ9_9BURK</name>
<proteinExistence type="inferred from homology"/>
<dbReference type="InterPro" id="IPR017871">
    <property type="entry name" value="ABC_transporter-like_CS"/>
</dbReference>
<dbReference type="AlphaFoldDB" id="A0A3R8TSJ9"/>
<dbReference type="InterPro" id="IPR001851">
    <property type="entry name" value="ABC_transp_permease"/>
</dbReference>
<evidence type="ECO:0000313" key="14">
    <source>
        <dbReference type="Proteomes" id="UP000269265"/>
    </source>
</evidence>
<gene>
    <name evidence="13" type="ORF">EIP75_13265</name>
</gene>
<comment type="subcellular location">
    <subcellularLocation>
        <location evidence="1">Cell membrane</location>
        <topology evidence="1">Multi-pass membrane protein</topology>
    </subcellularLocation>
</comment>
<keyword evidence="5 11" id="KW-0812">Transmembrane</keyword>
<keyword evidence="7 13" id="KW-0067">ATP-binding</keyword>
<protein>
    <submittedName>
        <fullName evidence="13">ATP-binding cassette domain-containing protein</fullName>
    </submittedName>
</protein>